<dbReference type="Proteomes" id="UP001333710">
    <property type="component" value="Chromosome"/>
</dbReference>
<name>A0AA48I4T8_9ALTE</name>
<dbReference type="RefSeq" id="WP_338291956.1">
    <property type="nucleotide sequence ID" value="NZ_AP027272.1"/>
</dbReference>
<dbReference type="KEGG" id="pmaw:MACH26_14610"/>
<organism evidence="1 2">
    <name type="scientific">Planctobacterium marinum</name>
    <dbReference type="NCBI Taxonomy" id="1631968"/>
    <lineage>
        <taxon>Bacteria</taxon>
        <taxon>Pseudomonadati</taxon>
        <taxon>Pseudomonadota</taxon>
        <taxon>Gammaproteobacteria</taxon>
        <taxon>Alteromonadales</taxon>
        <taxon>Alteromonadaceae</taxon>
        <taxon>Planctobacterium</taxon>
    </lineage>
</organism>
<keyword evidence="2" id="KW-1185">Reference proteome</keyword>
<accession>A0AA48I4T8</accession>
<evidence type="ECO:0000313" key="1">
    <source>
        <dbReference type="EMBL" id="BDX05940.1"/>
    </source>
</evidence>
<gene>
    <name evidence="1" type="ORF">MACH26_14610</name>
</gene>
<evidence type="ECO:0000313" key="2">
    <source>
        <dbReference type="Proteomes" id="UP001333710"/>
    </source>
</evidence>
<protein>
    <submittedName>
        <fullName evidence="1">Uncharacterized protein</fullName>
    </submittedName>
</protein>
<reference evidence="1" key="1">
    <citation type="submission" date="2023-01" db="EMBL/GenBank/DDBJ databases">
        <title>Complete genome sequence of Planctobacterium marinum strain Dej080120_11.</title>
        <authorList>
            <person name="Ueki S."/>
            <person name="Maruyama F."/>
        </authorList>
    </citation>
    <scope>NUCLEOTIDE SEQUENCE</scope>
    <source>
        <strain evidence="1">Dej080120_11</strain>
    </source>
</reference>
<dbReference type="EMBL" id="AP027272">
    <property type="protein sequence ID" value="BDX05940.1"/>
    <property type="molecule type" value="Genomic_DNA"/>
</dbReference>
<sequence length="117" mass="13134">MQSSAATQISFDSDETVTEPMLKSVNAAFRTSILGGDWYYQGAQAVNGTINAYIQIPEKLNMSKDEQEKYLKMPLCPSSAKRYMWNKIKGVPLSVHVYTFNKKHTVYADCDNPMGKA</sequence>
<dbReference type="AlphaFoldDB" id="A0AA48I4T8"/>
<proteinExistence type="predicted"/>